<dbReference type="InterPro" id="IPR047640">
    <property type="entry name" value="RpiR-like"/>
</dbReference>
<dbReference type="Proteomes" id="UP000585258">
    <property type="component" value="Unassembled WGS sequence"/>
</dbReference>
<evidence type="ECO:0000313" key="6">
    <source>
        <dbReference type="EMBL" id="MBB6715897.1"/>
    </source>
</evidence>
<protein>
    <submittedName>
        <fullName evidence="6">MurR/RpiR family transcriptional regulator</fullName>
    </submittedName>
</protein>
<dbReference type="CDD" id="cd05013">
    <property type="entry name" value="SIS_RpiR"/>
    <property type="match status" value="1"/>
</dbReference>
<dbReference type="SUPFAM" id="SSF46689">
    <property type="entry name" value="Homeodomain-like"/>
    <property type="match status" value="1"/>
</dbReference>
<dbReference type="Gene3D" id="3.40.50.10490">
    <property type="entry name" value="Glucose-6-phosphate isomerase like protein, domain 1"/>
    <property type="match status" value="1"/>
</dbReference>
<evidence type="ECO:0000259" key="4">
    <source>
        <dbReference type="PROSITE" id="PS51071"/>
    </source>
</evidence>
<dbReference type="InterPro" id="IPR000281">
    <property type="entry name" value="HTH_RpiR"/>
</dbReference>
<name>A0A7X0SGH4_9CLOT</name>
<evidence type="ECO:0000256" key="1">
    <source>
        <dbReference type="ARBA" id="ARBA00023015"/>
    </source>
</evidence>
<dbReference type="GO" id="GO:0003677">
    <property type="term" value="F:DNA binding"/>
    <property type="evidence" value="ECO:0007669"/>
    <property type="project" value="UniProtKB-KW"/>
</dbReference>
<dbReference type="SUPFAM" id="SSF53697">
    <property type="entry name" value="SIS domain"/>
    <property type="match status" value="1"/>
</dbReference>
<dbReference type="Pfam" id="PF01380">
    <property type="entry name" value="SIS"/>
    <property type="match status" value="1"/>
</dbReference>
<keyword evidence="2" id="KW-0238">DNA-binding</keyword>
<feature type="domain" description="SIS" evidence="5">
    <location>
        <begin position="106"/>
        <end position="248"/>
    </location>
</feature>
<dbReference type="PANTHER" id="PTHR30514:SF1">
    <property type="entry name" value="HTH-TYPE TRANSCRIPTIONAL REGULATOR HEXR-RELATED"/>
    <property type="match status" value="1"/>
</dbReference>
<dbReference type="GO" id="GO:1901135">
    <property type="term" value="P:carbohydrate derivative metabolic process"/>
    <property type="evidence" value="ECO:0007669"/>
    <property type="project" value="InterPro"/>
</dbReference>
<comment type="caution">
    <text evidence="6">The sequence shown here is derived from an EMBL/GenBank/DDBJ whole genome shotgun (WGS) entry which is preliminary data.</text>
</comment>
<sequence length="257" mass="29774">MRIDELINAHYDKLNQNDLHIWKYIYSNKKECCGLTIDDLAGKCNVSRTTILRFAQKLSLKGYSELKVYLKWEMTEEIIDENFVEIVCNEFKSSIDEMKKRDYSKVCEMIYESRRVFIYGTGAVQKSVAQEIKRIFLSGKECFAVIDGIAEIDLTLDTMTSNDLMIVISLSGESSHIRGFAKQLSIRNIPFISMTKLKNNELAKLSKESLYINTSVVNIGNSVEYEAVNLFFILVEILFLKYIMYKNNRKLEEVNKL</sequence>
<evidence type="ECO:0000256" key="3">
    <source>
        <dbReference type="ARBA" id="ARBA00023163"/>
    </source>
</evidence>
<gene>
    <name evidence="6" type="ORF">H7E68_14420</name>
</gene>
<dbReference type="GO" id="GO:0097367">
    <property type="term" value="F:carbohydrate derivative binding"/>
    <property type="evidence" value="ECO:0007669"/>
    <property type="project" value="InterPro"/>
</dbReference>
<proteinExistence type="predicted"/>
<dbReference type="Pfam" id="PF01418">
    <property type="entry name" value="HTH_6"/>
    <property type="match status" value="1"/>
</dbReference>
<dbReference type="InterPro" id="IPR036388">
    <property type="entry name" value="WH-like_DNA-bd_sf"/>
</dbReference>
<keyword evidence="3" id="KW-0804">Transcription</keyword>
<keyword evidence="1" id="KW-0805">Transcription regulation</keyword>
<dbReference type="RefSeq" id="WP_185165054.1">
    <property type="nucleotide sequence ID" value="NZ_JACKWY010000009.1"/>
</dbReference>
<organism evidence="6 7">
    <name type="scientific">Clostridium gasigenes</name>
    <dbReference type="NCBI Taxonomy" id="94869"/>
    <lineage>
        <taxon>Bacteria</taxon>
        <taxon>Bacillati</taxon>
        <taxon>Bacillota</taxon>
        <taxon>Clostridia</taxon>
        <taxon>Eubacteriales</taxon>
        <taxon>Clostridiaceae</taxon>
        <taxon>Clostridium</taxon>
    </lineage>
</organism>
<dbReference type="InterPro" id="IPR035472">
    <property type="entry name" value="RpiR-like_SIS"/>
</dbReference>
<evidence type="ECO:0000259" key="5">
    <source>
        <dbReference type="PROSITE" id="PS51464"/>
    </source>
</evidence>
<dbReference type="PROSITE" id="PS51071">
    <property type="entry name" value="HTH_RPIR"/>
    <property type="match status" value="1"/>
</dbReference>
<feature type="domain" description="HTH rpiR-type" evidence="4">
    <location>
        <begin position="1"/>
        <end position="77"/>
    </location>
</feature>
<dbReference type="PANTHER" id="PTHR30514">
    <property type="entry name" value="GLUCOKINASE"/>
    <property type="match status" value="1"/>
</dbReference>
<accession>A0A7X0SGH4</accession>
<dbReference type="PROSITE" id="PS51464">
    <property type="entry name" value="SIS"/>
    <property type="match status" value="1"/>
</dbReference>
<reference evidence="6 7" key="1">
    <citation type="submission" date="2020-08" db="EMBL/GenBank/DDBJ databases">
        <title>Clostridia isolated from Swiss meat.</title>
        <authorList>
            <person name="Wambui J."/>
            <person name="Stevens M.J.A."/>
            <person name="Stephan R."/>
        </authorList>
    </citation>
    <scope>NUCLEOTIDE SEQUENCE [LARGE SCALE GENOMIC DNA]</scope>
    <source>
        <strain evidence="6 7">CM001</strain>
    </source>
</reference>
<evidence type="ECO:0000256" key="2">
    <source>
        <dbReference type="ARBA" id="ARBA00023125"/>
    </source>
</evidence>
<dbReference type="GO" id="GO:0003700">
    <property type="term" value="F:DNA-binding transcription factor activity"/>
    <property type="evidence" value="ECO:0007669"/>
    <property type="project" value="InterPro"/>
</dbReference>
<dbReference type="InterPro" id="IPR001347">
    <property type="entry name" value="SIS_dom"/>
</dbReference>
<dbReference type="EMBL" id="JACKWY010000009">
    <property type="protein sequence ID" value="MBB6715897.1"/>
    <property type="molecule type" value="Genomic_DNA"/>
</dbReference>
<dbReference type="InterPro" id="IPR046348">
    <property type="entry name" value="SIS_dom_sf"/>
</dbReference>
<dbReference type="InterPro" id="IPR009057">
    <property type="entry name" value="Homeodomain-like_sf"/>
</dbReference>
<dbReference type="Gene3D" id="1.10.10.10">
    <property type="entry name" value="Winged helix-like DNA-binding domain superfamily/Winged helix DNA-binding domain"/>
    <property type="match status" value="1"/>
</dbReference>
<dbReference type="AlphaFoldDB" id="A0A7X0SGH4"/>
<evidence type="ECO:0000313" key="7">
    <source>
        <dbReference type="Proteomes" id="UP000585258"/>
    </source>
</evidence>